<dbReference type="InterPro" id="IPR000064">
    <property type="entry name" value="NLP_P60_dom"/>
</dbReference>
<evidence type="ECO:0000259" key="5">
    <source>
        <dbReference type="PROSITE" id="PS51781"/>
    </source>
</evidence>
<feature type="domain" description="NlpC/P60" evidence="6">
    <location>
        <begin position="198"/>
        <end position="342"/>
    </location>
</feature>
<evidence type="ECO:0000256" key="3">
    <source>
        <dbReference type="ARBA" id="ARBA00022801"/>
    </source>
</evidence>
<evidence type="ECO:0000256" key="4">
    <source>
        <dbReference type="ARBA" id="ARBA00022807"/>
    </source>
</evidence>
<sequence>MKRSIAVLAMSAVLLSSYTSIPRQVSAAAQSVQSVLKGHIENGVNLRDKPSLSGNVVGFLKKGTDVTILERSSDYFYKVKSQDGATGYVSASEKYISVGQAATTPNGGGQGTAGVVVYGVNLRDQPSTSGKILGMLSKGTNVTVLERSNDYFYKVVTEKGKTGYVSTSDKYLEISGKVAGPSPAPAPAPKPELPSSLQAKVDLVIKAGKKYLGTPYEYGSDRNTTTTFDCSDFVRQAYRDALGIVLPADSRKQGTWIRDNGTAVYDTGSLKAGDLVFFMEYRGSKASSYQNIDPNNQRITHVSIYLGNGQMLHTYSSSSGGVRIDKLDGSWKYRFLYGGSVLK</sequence>
<dbReference type="SMART" id="SM00287">
    <property type="entry name" value="SH3b"/>
    <property type="match status" value="2"/>
</dbReference>
<comment type="similarity">
    <text evidence="1">Belongs to the peptidase C40 family.</text>
</comment>
<reference evidence="7 8" key="1">
    <citation type="submission" date="2021-03" db="EMBL/GenBank/DDBJ databases">
        <title>Antimicrobial resistance genes in bacteria isolated from Japanese honey, and their potential for conferring macrolide and lincosamide resistance in the American foulbrood pathogen Paenibacillus larvae.</title>
        <authorList>
            <person name="Okamoto M."/>
            <person name="Kumagai M."/>
            <person name="Kanamori H."/>
            <person name="Takamatsu D."/>
        </authorList>
    </citation>
    <scope>NUCLEOTIDE SEQUENCE [LARGE SCALE GENOMIC DNA]</scope>
    <source>
        <strain evidence="7 8">J42TS3</strain>
    </source>
</reference>
<keyword evidence="8" id="KW-1185">Reference proteome</keyword>
<comment type="caution">
    <text evidence="7">The sequence shown here is derived from an EMBL/GenBank/DDBJ whole genome shotgun (WGS) entry which is preliminary data.</text>
</comment>
<dbReference type="PANTHER" id="PTHR47053:SF1">
    <property type="entry name" value="MUREIN DD-ENDOPEPTIDASE MEPH-RELATED"/>
    <property type="match status" value="1"/>
</dbReference>
<accession>A0ABQ4MF62</accession>
<proteinExistence type="inferred from homology"/>
<evidence type="ECO:0000256" key="1">
    <source>
        <dbReference type="ARBA" id="ARBA00007074"/>
    </source>
</evidence>
<evidence type="ECO:0008006" key="9">
    <source>
        <dbReference type="Google" id="ProtNLM"/>
    </source>
</evidence>
<dbReference type="Pfam" id="PF00877">
    <property type="entry name" value="NLPC_P60"/>
    <property type="match status" value="1"/>
</dbReference>
<dbReference type="InterPro" id="IPR003646">
    <property type="entry name" value="SH3-like_bac-type"/>
</dbReference>
<dbReference type="PROSITE" id="PS51781">
    <property type="entry name" value="SH3B"/>
    <property type="match status" value="2"/>
</dbReference>
<dbReference type="SUPFAM" id="SSF54001">
    <property type="entry name" value="Cysteine proteinases"/>
    <property type="match status" value="1"/>
</dbReference>
<dbReference type="Proteomes" id="UP000679992">
    <property type="component" value="Unassembled WGS sequence"/>
</dbReference>
<dbReference type="PANTHER" id="PTHR47053">
    <property type="entry name" value="MUREIN DD-ENDOPEPTIDASE MEPH-RELATED"/>
    <property type="match status" value="1"/>
</dbReference>
<keyword evidence="2" id="KW-0645">Protease</keyword>
<dbReference type="EMBL" id="BOSL01000012">
    <property type="protein sequence ID" value="GIP54592.1"/>
    <property type="molecule type" value="Genomic_DNA"/>
</dbReference>
<dbReference type="Pfam" id="PF08239">
    <property type="entry name" value="SH3_3"/>
    <property type="match status" value="2"/>
</dbReference>
<evidence type="ECO:0000313" key="7">
    <source>
        <dbReference type="EMBL" id="GIP54592.1"/>
    </source>
</evidence>
<dbReference type="RefSeq" id="WP_213655838.1">
    <property type="nucleotide sequence ID" value="NZ_BOSL01000012.1"/>
</dbReference>
<evidence type="ECO:0000259" key="6">
    <source>
        <dbReference type="PROSITE" id="PS51935"/>
    </source>
</evidence>
<feature type="domain" description="SH3b" evidence="5">
    <location>
        <begin position="110"/>
        <end position="174"/>
    </location>
</feature>
<organism evidence="7 8">
    <name type="scientific">Paenibacillus vini</name>
    <dbReference type="NCBI Taxonomy" id="1476024"/>
    <lineage>
        <taxon>Bacteria</taxon>
        <taxon>Bacillati</taxon>
        <taxon>Bacillota</taxon>
        <taxon>Bacilli</taxon>
        <taxon>Bacillales</taxon>
        <taxon>Paenibacillaceae</taxon>
        <taxon>Paenibacillus</taxon>
    </lineage>
</organism>
<gene>
    <name evidence="7" type="ORF">J42TS3_36270</name>
</gene>
<evidence type="ECO:0000256" key="2">
    <source>
        <dbReference type="ARBA" id="ARBA00022670"/>
    </source>
</evidence>
<evidence type="ECO:0000313" key="8">
    <source>
        <dbReference type="Proteomes" id="UP000679992"/>
    </source>
</evidence>
<dbReference type="Gene3D" id="2.30.30.40">
    <property type="entry name" value="SH3 Domains"/>
    <property type="match status" value="2"/>
</dbReference>
<dbReference type="PROSITE" id="PS51935">
    <property type="entry name" value="NLPC_P60"/>
    <property type="match status" value="1"/>
</dbReference>
<dbReference type="Gene3D" id="3.90.1720.10">
    <property type="entry name" value="endopeptidase domain like (from Nostoc punctiforme)"/>
    <property type="match status" value="1"/>
</dbReference>
<dbReference type="InterPro" id="IPR038765">
    <property type="entry name" value="Papain-like_cys_pep_sf"/>
</dbReference>
<keyword evidence="4" id="KW-0788">Thiol protease</keyword>
<protein>
    <recommendedName>
        <fullName evidence="9">Hydrolase Nlp/P60</fullName>
    </recommendedName>
</protein>
<name>A0ABQ4MF62_9BACL</name>
<feature type="domain" description="SH3b" evidence="5">
    <location>
        <begin position="29"/>
        <end position="100"/>
    </location>
</feature>
<keyword evidence="3" id="KW-0378">Hydrolase</keyword>
<dbReference type="InterPro" id="IPR051202">
    <property type="entry name" value="Peptidase_C40"/>
</dbReference>